<dbReference type="PROSITE" id="PS50850">
    <property type="entry name" value="MFS"/>
    <property type="match status" value="1"/>
</dbReference>
<gene>
    <name evidence="6" type="ORF">DESAMIL20_769</name>
</gene>
<evidence type="ECO:0000256" key="2">
    <source>
        <dbReference type="ARBA" id="ARBA00022989"/>
    </source>
</evidence>
<protein>
    <submittedName>
        <fullName evidence="6">Oxalate/formate antiporter</fullName>
    </submittedName>
</protein>
<feature type="transmembrane region" description="Helical" evidence="4">
    <location>
        <begin position="169"/>
        <end position="188"/>
    </location>
</feature>
<dbReference type="PANTHER" id="PTHR11360:SF304">
    <property type="entry name" value="MFS DOMAIN-CONTAINING PROTEIN"/>
    <property type="match status" value="1"/>
</dbReference>
<reference evidence="6 7" key="1">
    <citation type="journal article" date="2017" name="Front. Microbiol.">
        <title>Genome Sequence of Desulfurella amilsii Strain TR1 and Comparative Genomics of Desulfurellaceae Family.</title>
        <authorList>
            <person name="Florentino A.P."/>
            <person name="Stams A.J."/>
            <person name="Sanchez-Andrea I."/>
        </authorList>
    </citation>
    <scope>NUCLEOTIDE SEQUENCE [LARGE SCALE GENOMIC DNA]</scope>
    <source>
        <strain evidence="6 7">TR1</strain>
    </source>
</reference>
<dbReference type="EMBL" id="MDSU01000018">
    <property type="protein sequence ID" value="OSS41216.1"/>
    <property type="molecule type" value="Genomic_DNA"/>
</dbReference>
<dbReference type="GO" id="GO:0022857">
    <property type="term" value="F:transmembrane transporter activity"/>
    <property type="evidence" value="ECO:0007669"/>
    <property type="project" value="InterPro"/>
</dbReference>
<dbReference type="Gene3D" id="1.20.1250.20">
    <property type="entry name" value="MFS general substrate transporter like domains"/>
    <property type="match status" value="2"/>
</dbReference>
<feature type="transmembrane region" description="Helical" evidence="4">
    <location>
        <begin position="52"/>
        <end position="69"/>
    </location>
</feature>
<feature type="transmembrane region" description="Helical" evidence="4">
    <location>
        <begin position="378"/>
        <end position="398"/>
    </location>
</feature>
<dbReference type="Proteomes" id="UP000194141">
    <property type="component" value="Unassembled WGS sequence"/>
</dbReference>
<dbReference type="AlphaFoldDB" id="A0A1X4XUK3"/>
<dbReference type="PANTHER" id="PTHR11360">
    <property type="entry name" value="MONOCARBOXYLATE TRANSPORTER"/>
    <property type="match status" value="1"/>
</dbReference>
<sequence length="403" mass="42787">MAQDAAQAGGGRWLYVILGLVVNIMLGTIYSFSLFRAPLEKLWSISATASGYPFMLFLAVFAIAMPIGGNLMQKWGPRNTMILGSILVGIGWILAGFSTSIGMLALIYGIIGGFGVGLVYGCPVAVAAKWFPDKGGLAIGLTVGGFGLSALIMAPIIKALIASVGPLNTFMYLGVVFLVINVLLSLPFKFPPPDFKVASTTTTVQTQIVAVKDYDRSEAMTKSTFWILWFLYIIGAMAGITAIGIAAPVGKELKLSVAAAASAIQLFAVFNFAGRPLYGWLTDKLTPKYASALSFVIIAVATGLLYSSKSVGIYYIAFSLLWLTLGGWLAIAPTATKTFFGTKYYGKNYGVIFTAYGIAAILGTLLSGKIKDMTGSYFTVFPIVMIIAIIGIIISLALRPPKS</sequence>
<proteinExistence type="predicted"/>
<dbReference type="CDD" id="cd17353">
    <property type="entry name" value="MFS_OFA_like"/>
    <property type="match status" value="1"/>
</dbReference>
<feature type="transmembrane region" description="Helical" evidence="4">
    <location>
        <begin position="135"/>
        <end position="157"/>
    </location>
</feature>
<evidence type="ECO:0000313" key="6">
    <source>
        <dbReference type="EMBL" id="OSS41216.1"/>
    </source>
</evidence>
<feature type="transmembrane region" description="Helical" evidence="4">
    <location>
        <begin position="348"/>
        <end position="366"/>
    </location>
</feature>
<evidence type="ECO:0000256" key="4">
    <source>
        <dbReference type="SAM" id="Phobius"/>
    </source>
</evidence>
<dbReference type="InterPro" id="IPR020846">
    <property type="entry name" value="MFS_dom"/>
</dbReference>
<dbReference type="Pfam" id="PF07690">
    <property type="entry name" value="MFS_1"/>
    <property type="match status" value="1"/>
</dbReference>
<dbReference type="InterPro" id="IPR011701">
    <property type="entry name" value="MFS"/>
</dbReference>
<feature type="transmembrane region" description="Helical" evidence="4">
    <location>
        <begin position="255"/>
        <end position="277"/>
    </location>
</feature>
<comment type="caution">
    <text evidence="6">The sequence shown here is derived from an EMBL/GenBank/DDBJ whole genome shotgun (WGS) entry which is preliminary data.</text>
</comment>
<dbReference type="RefSeq" id="WP_086033493.1">
    <property type="nucleotide sequence ID" value="NZ_MDSU01000018.1"/>
</dbReference>
<feature type="transmembrane region" description="Helical" evidence="4">
    <location>
        <begin position="12"/>
        <end position="32"/>
    </location>
</feature>
<keyword evidence="7" id="KW-1185">Reference proteome</keyword>
<dbReference type="InterPro" id="IPR036259">
    <property type="entry name" value="MFS_trans_sf"/>
</dbReference>
<dbReference type="InterPro" id="IPR050327">
    <property type="entry name" value="Proton-linked_MCT"/>
</dbReference>
<dbReference type="OrthoDB" id="9793415at2"/>
<keyword evidence="2 4" id="KW-1133">Transmembrane helix</keyword>
<evidence type="ECO:0000259" key="5">
    <source>
        <dbReference type="PROSITE" id="PS50850"/>
    </source>
</evidence>
<feature type="transmembrane region" description="Helical" evidence="4">
    <location>
        <begin position="289"/>
        <end position="307"/>
    </location>
</feature>
<keyword evidence="3 4" id="KW-0472">Membrane</keyword>
<name>A0A1X4XUK3_9BACT</name>
<dbReference type="SUPFAM" id="SSF103473">
    <property type="entry name" value="MFS general substrate transporter"/>
    <property type="match status" value="1"/>
</dbReference>
<feature type="domain" description="Major facilitator superfamily (MFS) profile" evidence="5">
    <location>
        <begin position="12"/>
        <end position="403"/>
    </location>
</feature>
<accession>A0A1X4XUK3</accession>
<evidence type="ECO:0000256" key="1">
    <source>
        <dbReference type="ARBA" id="ARBA00022692"/>
    </source>
</evidence>
<evidence type="ECO:0000313" key="7">
    <source>
        <dbReference type="Proteomes" id="UP000194141"/>
    </source>
</evidence>
<keyword evidence="1 4" id="KW-0812">Transmembrane</keyword>
<feature type="transmembrane region" description="Helical" evidence="4">
    <location>
        <begin position="226"/>
        <end position="249"/>
    </location>
</feature>
<organism evidence="6 7">
    <name type="scientific">Desulfurella amilsii</name>
    <dbReference type="NCBI Taxonomy" id="1562698"/>
    <lineage>
        <taxon>Bacteria</taxon>
        <taxon>Pseudomonadati</taxon>
        <taxon>Campylobacterota</taxon>
        <taxon>Desulfurellia</taxon>
        <taxon>Desulfurellales</taxon>
        <taxon>Desulfurellaceae</taxon>
        <taxon>Desulfurella</taxon>
    </lineage>
</organism>
<feature type="transmembrane region" description="Helical" evidence="4">
    <location>
        <begin position="313"/>
        <end position="336"/>
    </location>
</feature>
<feature type="transmembrane region" description="Helical" evidence="4">
    <location>
        <begin position="105"/>
        <end position="128"/>
    </location>
</feature>
<evidence type="ECO:0000256" key="3">
    <source>
        <dbReference type="ARBA" id="ARBA00023136"/>
    </source>
</evidence>
<dbReference type="STRING" id="1562698.DESAMIL20_769"/>
<feature type="transmembrane region" description="Helical" evidence="4">
    <location>
        <begin position="81"/>
        <end position="99"/>
    </location>
</feature>